<evidence type="ECO:0000259" key="3">
    <source>
        <dbReference type="Pfam" id="PF10145"/>
    </source>
</evidence>
<feature type="region of interest" description="Disordered" evidence="2">
    <location>
        <begin position="706"/>
        <end position="774"/>
    </location>
</feature>
<evidence type="ECO:0000313" key="5">
    <source>
        <dbReference type="Proteomes" id="UP000295097"/>
    </source>
</evidence>
<reference evidence="4 5" key="1">
    <citation type="submission" date="2019-03" db="EMBL/GenBank/DDBJ databases">
        <title>Freshwater and sediment microbial communities from various areas in North America, analyzing microbe dynamics in response to fracking.</title>
        <authorList>
            <person name="Lamendella R."/>
        </authorList>
    </citation>
    <scope>NUCLEOTIDE SEQUENCE [LARGE SCALE GENOMIC DNA]</scope>
    <source>
        <strain evidence="4 5">175.2</strain>
    </source>
</reference>
<dbReference type="NCBIfam" id="TIGR01760">
    <property type="entry name" value="tape_meas_TP901"/>
    <property type="match status" value="1"/>
</dbReference>
<comment type="caution">
    <text evidence="4">The sequence shown here is derived from an EMBL/GenBank/DDBJ whole genome shotgun (WGS) entry which is preliminary data.</text>
</comment>
<dbReference type="RefSeq" id="WP_132314320.1">
    <property type="nucleotide sequence ID" value="NZ_SMAR01000071.1"/>
</dbReference>
<feature type="compositionally biased region" description="Low complexity" evidence="2">
    <location>
        <begin position="751"/>
        <end position="767"/>
    </location>
</feature>
<dbReference type="Proteomes" id="UP000295097">
    <property type="component" value="Unassembled WGS sequence"/>
</dbReference>
<keyword evidence="1" id="KW-1188">Viral release from host cell</keyword>
<dbReference type="InterPro" id="IPR010090">
    <property type="entry name" value="Phage_tape_meas"/>
</dbReference>
<dbReference type="AlphaFoldDB" id="A0A4R3NE97"/>
<keyword evidence="5" id="KW-1185">Reference proteome</keyword>
<dbReference type="OrthoDB" id="8429573at2"/>
<organism evidence="4 5">
    <name type="scientific">Martelella mediterranea</name>
    <dbReference type="NCBI Taxonomy" id="293089"/>
    <lineage>
        <taxon>Bacteria</taxon>
        <taxon>Pseudomonadati</taxon>
        <taxon>Pseudomonadota</taxon>
        <taxon>Alphaproteobacteria</taxon>
        <taxon>Hyphomicrobiales</taxon>
        <taxon>Aurantimonadaceae</taxon>
        <taxon>Martelella</taxon>
    </lineage>
</organism>
<evidence type="ECO:0000256" key="2">
    <source>
        <dbReference type="SAM" id="MobiDB-lite"/>
    </source>
</evidence>
<accession>A0A4R3NE97</accession>
<feature type="domain" description="Phage tail tape measure protein" evidence="3">
    <location>
        <begin position="113"/>
        <end position="306"/>
    </location>
</feature>
<dbReference type="PANTHER" id="PTHR37813:SF1">
    <property type="entry name" value="FELS-2 PROPHAGE PROTEIN"/>
    <property type="match status" value="1"/>
</dbReference>
<sequence>MDASLVIRLVDKFNGPAQKLREGFRRVSDSAGKLKRNVGGAIATRFSVDNLEAATQKAEAKLQSARQRLIGAAAMGAIIVSPIMMAANFSSEMANVSTLIDTSVESMDAMKSKVLEIAGRTPVKLNDLTGALYDVRSAGIAAANQFKVLEGSARLGVAGLGSTKSAVDLVTSSINAFNLEGEEQNRIYDVIFKTVKNGKTTIDGLAQGFGAVAGTVAGANIKIDEYLASVAALTTTGMPAAQAHTQIRAAIVGLTRDTKETSAIFKELGAENFKDLIAKSGGMVGAFTRIREALDGNDAAMQALFGSSEAVNAVMSLTGAQAGVFTATLDDMRNGANAVNEAFLKQVEELPAQLDMLKNQAAGVAITIGTVLLPAVLDLVQEIRPLVDQVITWTQANPELTRTIVMAVAGLLAFNIATRLASFAVAGLRMPLLGLTGAFLKFDKSGKNVASGWRLIAGAGRMLAGSFGLLGTLGSGLVTVLAGISAPVWAVGAAIAAASLLVWKYWDHVSSFLSGFFGPLKDLLGGALDFVGGKIDWLLDKFSAITGIDTSGAKQAVRDFFDFSGIIDGAKELLDGAMNWLKNIFTQEKLTDDQKAGYENAGREIGEKIANGIKAGAAFIWEWLTNWPALIREKIGTIDLSGVFKKPAWLDRLLGGDGDDDEPPAEPANDNGASSAYADIGPPIGQPSEADEKSWLGKSWDWMTGAGDELEQSASRSGKAVEDGGKAAGNAMQDAASAISAAAGELRTATANARASGGSGLSSAQSGTFYDGDD</sequence>
<feature type="region of interest" description="Disordered" evidence="2">
    <location>
        <begin position="654"/>
        <end position="691"/>
    </location>
</feature>
<evidence type="ECO:0000313" key="4">
    <source>
        <dbReference type="EMBL" id="TCT27929.1"/>
    </source>
</evidence>
<evidence type="ECO:0000256" key="1">
    <source>
        <dbReference type="ARBA" id="ARBA00022612"/>
    </source>
</evidence>
<dbReference type="Pfam" id="PF10145">
    <property type="entry name" value="PhageMin_Tail"/>
    <property type="match status" value="1"/>
</dbReference>
<dbReference type="PANTHER" id="PTHR37813">
    <property type="entry name" value="FELS-2 PROPHAGE PROTEIN"/>
    <property type="match status" value="1"/>
</dbReference>
<proteinExistence type="predicted"/>
<dbReference type="EMBL" id="SMAR01000071">
    <property type="protein sequence ID" value="TCT27929.1"/>
    <property type="molecule type" value="Genomic_DNA"/>
</dbReference>
<gene>
    <name evidence="4" type="ORF">EDC90_10719</name>
</gene>
<name>A0A4R3NE97_9HYPH</name>
<protein>
    <submittedName>
        <fullName evidence="4">TP901 family phage tail tape measure protein</fullName>
    </submittedName>
</protein>